<proteinExistence type="predicted"/>
<evidence type="ECO:0000313" key="2">
    <source>
        <dbReference type="Proteomes" id="UP001501476"/>
    </source>
</evidence>
<dbReference type="EMBL" id="BAAADG010000004">
    <property type="protein sequence ID" value="GAA0222281.1"/>
    <property type="molecule type" value="Genomic_DNA"/>
</dbReference>
<name>A0ABN0TI34_9GAMM</name>
<gene>
    <name evidence="1" type="ORF">GCM10008964_12210</name>
</gene>
<evidence type="ECO:0000313" key="1">
    <source>
        <dbReference type="EMBL" id="GAA0222281.1"/>
    </source>
</evidence>
<keyword evidence="2" id="KW-1185">Reference proteome</keyword>
<organism evidence="1 2">
    <name type="scientific">Methylophaga marina</name>
    <dbReference type="NCBI Taxonomy" id="45495"/>
    <lineage>
        <taxon>Bacteria</taxon>
        <taxon>Pseudomonadati</taxon>
        <taxon>Pseudomonadota</taxon>
        <taxon>Gammaproteobacteria</taxon>
        <taxon>Thiotrichales</taxon>
        <taxon>Piscirickettsiaceae</taxon>
        <taxon>Methylophaga</taxon>
    </lineage>
</organism>
<comment type="caution">
    <text evidence="1">The sequence shown here is derived from an EMBL/GenBank/DDBJ whole genome shotgun (WGS) entry which is preliminary data.</text>
</comment>
<dbReference type="RefSeq" id="WP_286304510.1">
    <property type="nucleotide sequence ID" value="NZ_AP027741.1"/>
</dbReference>
<dbReference type="InterPro" id="IPR025833">
    <property type="entry name" value="GDYXXLXY"/>
</dbReference>
<dbReference type="Proteomes" id="UP001501476">
    <property type="component" value="Unassembled WGS sequence"/>
</dbReference>
<reference evidence="1 2" key="1">
    <citation type="journal article" date="2019" name="Int. J. Syst. Evol. Microbiol.">
        <title>The Global Catalogue of Microorganisms (GCM) 10K type strain sequencing project: providing services to taxonomists for standard genome sequencing and annotation.</title>
        <authorList>
            <consortium name="The Broad Institute Genomics Platform"/>
            <consortium name="The Broad Institute Genome Sequencing Center for Infectious Disease"/>
            <person name="Wu L."/>
            <person name="Ma J."/>
        </authorList>
    </citation>
    <scope>NUCLEOTIDE SEQUENCE [LARGE SCALE GENOMIC DNA]</scope>
    <source>
        <strain evidence="1 2">JCM 6886</strain>
    </source>
</reference>
<accession>A0ABN0TI34</accession>
<protein>
    <submittedName>
        <fullName evidence="1">GDYXXLXY domain-containing protein</fullName>
    </submittedName>
</protein>
<sequence length="162" mass="18646">MKLHKVMAVTTLLLILLTVNALVYQQEKLLSDGEKILLKLRVVDPRSLMQGDYMALDYELAAQIRMNLAEQRHDVDRPLRPQDAFVVVKVDKDNVAEFVRIDNDQPLAGNERRLFFRVRNNSIKFGTNAFFFEEGTASNYQDAQFAEFRVNQEGDLLLVSVQ</sequence>
<dbReference type="Pfam" id="PF14345">
    <property type="entry name" value="GDYXXLXY"/>
    <property type="match status" value="1"/>
</dbReference>